<proteinExistence type="predicted"/>
<dbReference type="Proteomes" id="UP000317512">
    <property type="component" value="Chromosome"/>
</dbReference>
<dbReference type="NCBIfam" id="NF045836">
    <property type="entry name" value="MMB_0454_fam"/>
    <property type="match status" value="1"/>
</dbReference>
<dbReference type="AlphaFoldDB" id="A0A5B8K0S2"/>
<gene>
    <name evidence="1" type="ORF">FOY43_00625</name>
</gene>
<accession>A0A5B8K0S2</accession>
<reference evidence="2" key="1">
    <citation type="submission" date="2019-07" db="EMBL/GenBank/DDBJ databases">
        <title>Complete genome sequences of three Mycoplasma sp. 1220 strains.</title>
        <authorList>
            <person name="Grozner D."/>
            <person name="Forro B."/>
            <person name="Kovacs A.B."/>
            <person name="Marton S."/>
            <person name="Banyai K."/>
            <person name="Kreizinger Z."/>
            <person name="Sulyok K.M."/>
            <person name="Gyuranecz M."/>
        </authorList>
    </citation>
    <scope>NUCLEOTIDE SEQUENCE [LARGE SCALE GENOMIC DNA]</scope>
    <source>
        <strain evidence="2">MYCAV93</strain>
    </source>
</reference>
<dbReference type="OrthoDB" id="399374at2"/>
<sequence>MNFVTVDFNLNQFFSVQESAFKQVIKQSFNLNKQVKMVSEPKISFEYDKKNIHIFLDIKIKNDAEIDLVLKEITKNIELGVVNLIDTKPKNIQFNILGFL</sequence>
<evidence type="ECO:0000313" key="2">
    <source>
        <dbReference type="Proteomes" id="UP000317512"/>
    </source>
</evidence>
<evidence type="ECO:0000313" key="1">
    <source>
        <dbReference type="EMBL" id="QDY88170.1"/>
    </source>
</evidence>
<dbReference type="InterPro" id="IPR054781">
    <property type="entry name" value="Asp23-rel"/>
</dbReference>
<organism evidence="1 2">
    <name type="scientific">Mycoplasma anserisalpingitidis</name>
    <dbReference type="NCBI Taxonomy" id="519450"/>
    <lineage>
        <taxon>Bacteria</taxon>
        <taxon>Bacillati</taxon>
        <taxon>Mycoplasmatota</taxon>
        <taxon>Mollicutes</taxon>
        <taxon>Mycoplasmataceae</taxon>
        <taxon>Mycoplasma</taxon>
    </lineage>
</organism>
<dbReference type="RefSeq" id="WP_146308586.1">
    <property type="nucleotide sequence ID" value="NZ_CP041663.1"/>
</dbReference>
<protein>
    <submittedName>
        <fullName evidence="1">Uncharacterized protein</fullName>
    </submittedName>
</protein>
<name>A0A5B8K0S2_9MOLU</name>
<dbReference type="EMBL" id="CP041663">
    <property type="protein sequence ID" value="QDY88170.1"/>
    <property type="molecule type" value="Genomic_DNA"/>
</dbReference>